<dbReference type="InterPro" id="IPR051612">
    <property type="entry name" value="Teichoic_Acid_Biosynth"/>
</dbReference>
<dbReference type="Pfam" id="PF00534">
    <property type="entry name" value="Glycos_transf_1"/>
    <property type="match status" value="1"/>
</dbReference>
<dbReference type="SMART" id="SM00028">
    <property type="entry name" value="TPR"/>
    <property type="match status" value="6"/>
</dbReference>
<dbReference type="Pfam" id="PF04464">
    <property type="entry name" value="Glyphos_transf"/>
    <property type="match status" value="1"/>
</dbReference>
<evidence type="ECO:0000256" key="9">
    <source>
        <dbReference type="PROSITE-ProRule" id="PRU00339"/>
    </source>
</evidence>
<reference evidence="11" key="1">
    <citation type="submission" date="2014-07" db="EMBL/GenBank/DDBJ databases">
        <authorList>
            <person name="Zhang J.E."/>
            <person name="Yang H."/>
            <person name="Guo J."/>
            <person name="Deng Z."/>
            <person name="Luo H."/>
            <person name="Luo M."/>
            <person name="Zhao B."/>
        </authorList>
    </citation>
    <scope>NUCLEOTIDE SEQUENCE</scope>
    <source>
        <strain evidence="11">AM4</strain>
    </source>
</reference>
<dbReference type="InterPro" id="IPR043148">
    <property type="entry name" value="TagF_C"/>
</dbReference>
<evidence type="ECO:0000256" key="2">
    <source>
        <dbReference type="ARBA" id="ARBA00010488"/>
    </source>
</evidence>
<evidence type="ECO:0000256" key="1">
    <source>
        <dbReference type="ARBA" id="ARBA00004202"/>
    </source>
</evidence>
<dbReference type="InterPro" id="IPR013105">
    <property type="entry name" value="TPR_2"/>
</dbReference>
<dbReference type="SUPFAM" id="SSF48452">
    <property type="entry name" value="TPR-like"/>
    <property type="match status" value="2"/>
</dbReference>
<dbReference type="Gene3D" id="1.25.40.10">
    <property type="entry name" value="Tetratricopeptide repeat domain"/>
    <property type="match status" value="1"/>
</dbReference>
<dbReference type="Pfam" id="PF13432">
    <property type="entry name" value="TPR_16"/>
    <property type="match status" value="1"/>
</dbReference>
<gene>
    <name evidence="11" type="ORF">AAM4_1716</name>
</gene>
<evidence type="ECO:0000256" key="8">
    <source>
        <dbReference type="ARBA" id="ARBA00023136"/>
    </source>
</evidence>
<organism evidence="11">
    <name type="scientific">Actinomyces succiniciruminis</name>
    <dbReference type="NCBI Taxonomy" id="1522002"/>
    <lineage>
        <taxon>Bacteria</taxon>
        <taxon>Bacillati</taxon>
        <taxon>Actinomycetota</taxon>
        <taxon>Actinomycetes</taxon>
        <taxon>Actinomycetales</taxon>
        <taxon>Actinomycetaceae</taxon>
        <taxon>Actinomyces</taxon>
    </lineage>
</organism>
<dbReference type="GO" id="GO:0019350">
    <property type="term" value="P:teichoic acid biosynthetic process"/>
    <property type="evidence" value="ECO:0007669"/>
    <property type="project" value="UniProtKB-KW"/>
</dbReference>
<feature type="domain" description="Glycosyl transferase family 1" evidence="10">
    <location>
        <begin position="1061"/>
        <end position="1196"/>
    </location>
</feature>
<dbReference type="Gene3D" id="3.40.50.2000">
    <property type="entry name" value="Glycogen Phosphorylase B"/>
    <property type="match status" value="2"/>
</dbReference>
<dbReference type="GO" id="GO:0005886">
    <property type="term" value="C:plasma membrane"/>
    <property type="evidence" value="ECO:0007669"/>
    <property type="project" value="UniProtKB-SubCell"/>
</dbReference>
<dbReference type="InterPro" id="IPR007554">
    <property type="entry name" value="Glycerophosphate_synth"/>
</dbReference>
<dbReference type="PANTHER" id="PTHR37316">
    <property type="entry name" value="TEICHOIC ACID GLYCEROL-PHOSPHATE PRIMASE"/>
    <property type="match status" value="1"/>
</dbReference>
<feature type="repeat" description="TPR" evidence="9">
    <location>
        <begin position="245"/>
        <end position="278"/>
    </location>
</feature>
<evidence type="ECO:0000259" key="10">
    <source>
        <dbReference type="Pfam" id="PF00534"/>
    </source>
</evidence>
<protein>
    <submittedName>
        <fullName evidence="11">Cps2D</fullName>
    </submittedName>
</protein>
<dbReference type="AlphaFoldDB" id="A0A1L7RPU4"/>
<keyword evidence="7" id="KW-0777">Teichoic acid biosynthesis</keyword>
<sequence length="1222" mass="135778">MATLAPDDHEVQIRKARIINRTSGPEAAANYIASLGASWDDPELLNRRAYYLERGRNFTAAAETYARIIELSPDESHGYMRMALCLKEAGDVKGAIENAEIASELDPGAPEPHQLVLDLSSGIPGWKRLKILEAGALSHSDSLAWQRKLASQAFSLKQWQLAARSYEWCERHGDQASDALFAGIAHSRQGNITEARAHWLTAVQRDKRPVVTELGVGRLLQEKGYWNDSVREYRHVVEMTPKPKAELIHALGFAYSRQYRWEEAISYLRRAVQLAPTEKKTWYDLAFALERKGSFAEAATAYRASLNSSSPHAYRRYRMIWCLLKAGDVDAAAKELPTYVPQKSPDGVNIAWDEQVLRDDLVQAMKRSDGPGCLAVAEAAVVSRYDGLADDAFAAAEQRLEAHDPVAYLHHAACLMRLGRKREAVETYLSSKQFGKPYGVSVDDYVKTRAQKESALFVAYCDFLPVNADVALYESNHGSAITCSVKPLIIRMLATPRGEGMTHVVVINDRERIPEELRGHTNVIFISKQSDAYIRYLATAGWLISNNTFPPYFSRREQQKYLNVWHGTPMKTLGKDIRSGVMDHRNATRNFLHVTHLATPNMFTGRVLLDRYDVARIFPGEFAVTGSPRMDVTLKLSGEQRTAIRRRLGASPSQRIVLFAPTWRGDLADKKVDLSQIEADLAAMNAEDVVVAFRGHPLMESGLAGLRSSAVNVPSDIDTNELLGAVDVVVSDYSSIAIDSVGAGVRTILYVYDRAEYESERGLYMALEELPVEVVSTRDELTAAVSQREWSAPDDLGKFAEMWEHEDGNATDRVLGFLFEGRDVGQTKLTGERKDKEVVLFEGHFAPNGVTASARELNKFLVANDIGVTVSVEGAKIVPIEERAEIFRSLPEDVYALPLVGSALRDPEEQWLNTIFMSRDELWSAEQMNMLRRMYAREYRRLYGDARFDVAVCFEGYTRYWLLVLGSAPSGVRKVVYLHSDMAREARRRFPYLDGVAKVYPWFDCIASVSESAMESNAMLVDDPRGRFEVATNLVDCDAIREAADVPVGAECEAFLTRHSGTIYVQVGRLSVEKNNALAIRAFCQVRGQDDGMLIVGDGPERAALGALASKLGVSDHVFFAGHDSNPYRYLRRADVFVLTSLFEGQGIVVLESLVLGVPVVSVDIPGPRSILQAGGGLLVHTDVDSVADGMRRIAAGEHHGEFSIEDYLADARAAHIRVLGV</sequence>
<comment type="similarity">
    <text evidence="2">Belongs to the CDP-glycerol glycerophosphotransferase family.</text>
</comment>
<dbReference type="GO" id="GO:0047355">
    <property type="term" value="F:CDP-glycerol glycerophosphotransferase activity"/>
    <property type="evidence" value="ECO:0007669"/>
    <property type="project" value="InterPro"/>
</dbReference>
<dbReference type="GO" id="GO:0016757">
    <property type="term" value="F:glycosyltransferase activity"/>
    <property type="evidence" value="ECO:0007669"/>
    <property type="project" value="InterPro"/>
</dbReference>
<evidence type="ECO:0000256" key="4">
    <source>
        <dbReference type="ARBA" id="ARBA00022679"/>
    </source>
</evidence>
<dbReference type="InterPro" id="IPR043149">
    <property type="entry name" value="TagF_N"/>
</dbReference>
<dbReference type="Gene3D" id="3.40.50.12580">
    <property type="match status" value="1"/>
</dbReference>
<comment type="subcellular location">
    <subcellularLocation>
        <location evidence="1">Cell membrane</location>
        <topology evidence="1">Peripheral membrane protein</topology>
    </subcellularLocation>
</comment>
<accession>A0A1L7RPU4</accession>
<keyword evidence="6 9" id="KW-0802">TPR repeat</keyword>
<name>A0A1L7RPU4_9ACTO</name>
<evidence type="ECO:0000256" key="7">
    <source>
        <dbReference type="ARBA" id="ARBA00022944"/>
    </source>
</evidence>
<evidence type="ECO:0000256" key="5">
    <source>
        <dbReference type="ARBA" id="ARBA00022737"/>
    </source>
</evidence>
<dbReference type="InterPro" id="IPR011990">
    <property type="entry name" value="TPR-like_helical_dom_sf"/>
</dbReference>
<keyword evidence="3" id="KW-1003">Cell membrane</keyword>
<evidence type="ECO:0000256" key="6">
    <source>
        <dbReference type="ARBA" id="ARBA00022803"/>
    </source>
</evidence>
<evidence type="ECO:0000313" key="11">
    <source>
        <dbReference type="EMBL" id="CED91548.1"/>
    </source>
</evidence>
<dbReference type="CDD" id="cd03811">
    <property type="entry name" value="GT4_GT28_WabH-like"/>
    <property type="match status" value="1"/>
</dbReference>
<dbReference type="PROSITE" id="PS50005">
    <property type="entry name" value="TPR"/>
    <property type="match status" value="1"/>
</dbReference>
<dbReference type="Pfam" id="PF07719">
    <property type="entry name" value="TPR_2"/>
    <property type="match status" value="1"/>
</dbReference>
<dbReference type="Gene3D" id="3.40.50.11820">
    <property type="match status" value="1"/>
</dbReference>
<keyword evidence="5" id="KW-0677">Repeat</keyword>
<dbReference type="SUPFAM" id="SSF53756">
    <property type="entry name" value="UDP-Glycosyltransferase/glycogen phosphorylase"/>
    <property type="match status" value="2"/>
</dbReference>
<dbReference type="InterPro" id="IPR019734">
    <property type="entry name" value="TPR_rpt"/>
</dbReference>
<dbReference type="InterPro" id="IPR001296">
    <property type="entry name" value="Glyco_trans_1"/>
</dbReference>
<proteinExistence type="inferred from homology"/>
<keyword evidence="8" id="KW-0472">Membrane</keyword>
<dbReference type="EMBL" id="LK995511">
    <property type="protein sequence ID" value="CED91548.1"/>
    <property type="molecule type" value="Genomic_DNA"/>
</dbReference>
<keyword evidence="4" id="KW-0808">Transferase</keyword>
<evidence type="ECO:0000256" key="3">
    <source>
        <dbReference type="ARBA" id="ARBA00022475"/>
    </source>
</evidence>
<dbReference type="PANTHER" id="PTHR37316:SF3">
    <property type="entry name" value="TEICHOIC ACID GLYCEROL-PHOSPHATE TRANSFERASE"/>
    <property type="match status" value="1"/>
</dbReference>